<dbReference type="InterPro" id="IPR020479">
    <property type="entry name" value="HD_metazoa"/>
</dbReference>
<dbReference type="GO" id="GO:0000978">
    <property type="term" value="F:RNA polymerase II cis-regulatory region sequence-specific DNA binding"/>
    <property type="evidence" value="ECO:0007669"/>
    <property type="project" value="TreeGrafter"/>
</dbReference>
<sequence length="339" mass="37460">MKPNIEVGKAMLHLTMVDTDKTATENSQEKEYLAMDREIVDVTAMEEASVSNDEAEILRPGSAHAVSTVVNSPAAKIDCPQAEQPAPISVNTTSFSVSDILDPKKFNGVRSSSESKSPNGCSNSGNVWHPWASHPSPSSDEEESSDEEKSHQDDEECEDKIIEKDTDVTKTSNHDKDDKEPEDEEKTSPSKKRKRAHDGTKSGKPRRARTAFTYEQLVALENKFKQTRYLSVCERLNLALSLSLTETQVKIWFQNRRTKWKKQNPGMDANAPTVQSNPMPIGLPGYGPGLIYGSQVHYIPGASAIPYMLNTPGVAYSPSHAHMHQFYPTHSQMGHAGHA</sequence>
<feature type="compositionally biased region" description="Polar residues" evidence="9">
    <location>
        <begin position="109"/>
        <end position="126"/>
    </location>
</feature>
<evidence type="ECO:0000256" key="7">
    <source>
        <dbReference type="PROSITE-ProRule" id="PRU00108"/>
    </source>
</evidence>
<dbReference type="AlphaFoldDB" id="D1LX88"/>
<feature type="domain" description="Homeobox" evidence="10">
    <location>
        <begin position="203"/>
        <end position="263"/>
    </location>
</feature>
<evidence type="ECO:0000313" key="12">
    <source>
        <dbReference type="Proteomes" id="UP000694865"/>
    </source>
</evidence>
<evidence type="ECO:0000313" key="13">
    <source>
        <dbReference type="RefSeq" id="NP_001161609.1"/>
    </source>
</evidence>
<keyword evidence="3 7" id="KW-0238">DNA-binding</keyword>
<dbReference type="EMBL" id="GU076065">
    <property type="protein sequence ID" value="ACY92594.1"/>
    <property type="molecule type" value="mRNA"/>
</dbReference>
<keyword evidence="12" id="KW-1185">Reference proteome</keyword>
<evidence type="ECO:0000313" key="11">
    <source>
        <dbReference type="EMBL" id="ACY92594.1"/>
    </source>
</evidence>
<reference evidence="13" key="2">
    <citation type="submission" date="2025-05" db="UniProtKB">
        <authorList>
            <consortium name="RefSeq"/>
        </authorList>
    </citation>
    <scope>IDENTIFICATION</scope>
</reference>
<feature type="DNA-binding region" description="Homeobox" evidence="7">
    <location>
        <begin position="205"/>
        <end position="264"/>
    </location>
</feature>
<dbReference type="InterPro" id="IPR001356">
    <property type="entry name" value="HD"/>
</dbReference>
<dbReference type="Proteomes" id="UP000694865">
    <property type="component" value="Unplaced"/>
</dbReference>
<evidence type="ECO:0000256" key="5">
    <source>
        <dbReference type="ARBA" id="ARBA00023242"/>
    </source>
</evidence>
<organism evidence="11">
    <name type="scientific">Saccoglossus kowalevskii</name>
    <name type="common">Acorn worm</name>
    <dbReference type="NCBI Taxonomy" id="10224"/>
    <lineage>
        <taxon>Eukaryota</taxon>
        <taxon>Metazoa</taxon>
        <taxon>Hemichordata</taxon>
        <taxon>Enteropneusta</taxon>
        <taxon>Harrimaniidae</taxon>
        <taxon>Saccoglossus</taxon>
    </lineage>
</organism>
<dbReference type="PROSITE" id="PS00027">
    <property type="entry name" value="HOMEOBOX_1"/>
    <property type="match status" value="1"/>
</dbReference>
<dbReference type="RefSeq" id="NP_001161609.1">
    <property type="nucleotide sequence ID" value="NM_001168137.1"/>
</dbReference>
<comment type="similarity">
    <text evidence="6">Belongs to the NK-1 homeobox family.</text>
</comment>
<dbReference type="PANTHER" id="PTHR24340:SF37">
    <property type="entry name" value="HOMEOBOX PROTEIN SLOU"/>
    <property type="match status" value="1"/>
</dbReference>
<dbReference type="InterPro" id="IPR050394">
    <property type="entry name" value="Homeobox_NK-like"/>
</dbReference>
<dbReference type="InterPro" id="IPR017970">
    <property type="entry name" value="Homeobox_CS"/>
</dbReference>
<evidence type="ECO:0000256" key="6">
    <source>
        <dbReference type="ARBA" id="ARBA00061009"/>
    </source>
</evidence>
<dbReference type="GO" id="GO:0005634">
    <property type="term" value="C:nucleus"/>
    <property type="evidence" value="ECO:0007669"/>
    <property type="project" value="UniProtKB-SubCell"/>
</dbReference>
<evidence type="ECO:0000256" key="1">
    <source>
        <dbReference type="ARBA" id="ARBA00004123"/>
    </source>
</evidence>
<feature type="compositionally biased region" description="Low complexity" evidence="9">
    <location>
        <begin position="128"/>
        <end position="138"/>
    </location>
</feature>
<dbReference type="PROSITE" id="PS50071">
    <property type="entry name" value="HOMEOBOX_2"/>
    <property type="match status" value="1"/>
</dbReference>
<name>D1LX88_SACKO</name>
<keyword evidence="4 7" id="KW-0371">Homeobox</keyword>
<keyword evidence="2" id="KW-0217">Developmental protein</keyword>
<dbReference type="CDD" id="cd00086">
    <property type="entry name" value="homeodomain"/>
    <property type="match status" value="1"/>
</dbReference>
<feature type="compositionally biased region" description="Basic and acidic residues" evidence="9">
    <location>
        <begin position="159"/>
        <end position="179"/>
    </location>
</feature>
<dbReference type="FunFam" id="1.10.10.60:FF:000315">
    <property type="entry name" value="NK1 homeobox 2"/>
    <property type="match status" value="1"/>
</dbReference>
<comment type="subcellular location">
    <subcellularLocation>
        <location evidence="1 7 8">Nucleus</location>
    </subcellularLocation>
</comment>
<gene>
    <name evidence="13" type="primary">LOC100313678</name>
</gene>
<dbReference type="GO" id="GO:0030154">
    <property type="term" value="P:cell differentiation"/>
    <property type="evidence" value="ECO:0007669"/>
    <property type="project" value="TreeGrafter"/>
</dbReference>
<dbReference type="KEGG" id="sko:100313678"/>
<dbReference type="Pfam" id="PF00046">
    <property type="entry name" value="Homeodomain"/>
    <property type="match status" value="1"/>
</dbReference>
<reference evidence="11" key="1">
    <citation type="submission" date="2009-10" db="EMBL/GenBank/DDBJ databases">
        <authorList>
            <person name="Freeman R.M.Jr."/>
            <person name="Wu M.M."/>
            <person name="Gerhart J.J."/>
        </authorList>
    </citation>
    <scope>NUCLEOTIDE SEQUENCE</scope>
</reference>
<evidence type="ECO:0000256" key="8">
    <source>
        <dbReference type="RuleBase" id="RU000682"/>
    </source>
</evidence>
<dbReference type="InterPro" id="IPR009057">
    <property type="entry name" value="Homeodomain-like_sf"/>
</dbReference>
<dbReference type="Gene3D" id="1.10.10.60">
    <property type="entry name" value="Homeodomain-like"/>
    <property type="match status" value="1"/>
</dbReference>
<dbReference type="PRINTS" id="PR00024">
    <property type="entry name" value="HOMEOBOX"/>
</dbReference>
<dbReference type="SUPFAM" id="SSF46689">
    <property type="entry name" value="Homeodomain-like"/>
    <property type="match status" value="1"/>
</dbReference>
<dbReference type="PANTHER" id="PTHR24340">
    <property type="entry name" value="HOMEOBOX PROTEIN NKX"/>
    <property type="match status" value="1"/>
</dbReference>
<dbReference type="GO" id="GO:0000981">
    <property type="term" value="F:DNA-binding transcription factor activity, RNA polymerase II-specific"/>
    <property type="evidence" value="ECO:0007669"/>
    <property type="project" value="InterPro"/>
</dbReference>
<keyword evidence="5 7" id="KW-0539">Nucleus</keyword>
<dbReference type="GeneID" id="100313678"/>
<protein>
    <submittedName>
        <fullName evidence="11 13">Nkx1-like transcription factor</fullName>
    </submittedName>
</protein>
<proteinExistence type="evidence at transcript level"/>
<evidence type="ECO:0000256" key="9">
    <source>
        <dbReference type="SAM" id="MobiDB-lite"/>
    </source>
</evidence>
<evidence type="ECO:0000259" key="10">
    <source>
        <dbReference type="PROSITE" id="PS50071"/>
    </source>
</evidence>
<dbReference type="OrthoDB" id="6159439at2759"/>
<feature type="region of interest" description="Disordered" evidence="9">
    <location>
        <begin position="83"/>
        <end position="208"/>
    </location>
</feature>
<evidence type="ECO:0000256" key="2">
    <source>
        <dbReference type="ARBA" id="ARBA00022473"/>
    </source>
</evidence>
<evidence type="ECO:0000256" key="4">
    <source>
        <dbReference type="ARBA" id="ARBA00023155"/>
    </source>
</evidence>
<dbReference type="SMART" id="SM00389">
    <property type="entry name" value="HOX"/>
    <property type="match status" value="1"/>
</dbReference>
<evidence type="ECO:0000256" key="3">
    <source>
        <dbReference type="ARBA" id="ARBA00023125"/>
    </source>
</evidence>
<accession>D1LX88</accession>